<sequence>MTSTTTELTPPLQTSAPHQRKEIWPLCMILRATGPLHGSSPVELVFEPGTLRPKGRDITTRPPRPLNNMENEIQSLKLEANRNGFNNVEYICPI</sequence>
<dbReference type="Proteomes" id="UP000499080">
    <property type="component" value="Unassembled WGS sequence"/>
</dbReference>
<reference evidence="2 3" key="1">
    <citation type="journal article" date="2019" name="Sci. Rep.">
        <title>Orb-weaving spider Araneus ventricosus genome elucidates the spidroin gene catalogue.</title>
        <authorList>
            <person name="Kono N."/>
            <person name="Nakamura H."/>
            <person name="Ohtoshi R."/>
            <person name="Moran D.A.P."/>
            <person name="Shinohara A."/>
            <person name="Yoshida Y."/>
            <person name="Fujiwara M."/>
            <person name="Mori M."/>
            <person name="Tomita M."/>
            <person name="Arakawa K."/>
        </authorList>
    </citation>
    <scope>NUCLEOTIDE SEQUENCE [LARGE SCALE GENOMIC DNA]</scope>
</reference>
<organism evidence="2 3">
    <name type="scientific">Araneus ventricosus</name>
    <name type="common">Orbweaver spider</name>
    <name type="synonym">Epeira ventricosa</name>
    <dbReference type="NCBI Taxonomy" id="182803"/>
    <lineage>
        <taxon>Eukaryota</taxon>
        <taxon>Metazoa</taxon>
        <taxon>Ecdysozoa</taxon>
        <taxon>Arthropoda</taxon>
        <taxon>Chelicerata</taxon>
        <taxon>Arachnida</taxon>
        <taxon>Araneae</taxon>
        <taxon>Araneomorphae</taxon>
        <taxon>Entelegynae</taxon>
        <taxon>Araneoidea</taxon>
        <taxon>Araneidae</taxon>
        <taxon>Araneus</taxon>
    </lineage>
</organism>
<comment type="caution">
    <text evidence="2">The sequence shown here is derived from an EMBL/GenBank/DDBJ whole genome shotgun (WGS) entry which is preliminary data.</text>
</comment>
<gene>
    <name evidence="2" type="ORF">AVEN_231200_1</name>
</gene>
<name>A0A4Y2GVE1_ARAVE</name>
<evidence type="ECO:0000313" key="3">
    <source>
        <dbReference type="Proteomes" id="UP000499080"/>
    </source>
</evidence>
<feature type="region of interest" description="Disordered" evidence="1">
    <location>
        <begin position="47"/>
        <end position="68"/>
    </location>
</feature>
<dbReference type="EMBL" id="BGPR01001596">
    <property type="protein sequence ID" value="GBM57493.1"/>
    <property type="molecule type" value="Genomic_DNA"/>
</dbReference>
<dbReference type="AlphaFoldDB" id="A0A4Y2GVE1"/>
<evidence type="ECO:0000313" key="2">
    <source>
        <dbReference type="EMBL" id="GBM57493.1"/>
    </source>
</evidence>
<evidence type="ECO:0000256" key="1">
    <source>
        <dbReference type="SAM" id="MobiDB-lite"/>
    </source>
</evidence>
<keyword evidence="3" id="KW-1185">Reference proteome</keyword>
<proteinExistence type="predicted"/>
<protein>
    <submittedName>
        <fullName evidence="2">Uncharacterized protein</fullName>
    </submittedName>
</protein>
<accession>A0A4Y2GVE1</accession>